<accession>A0A0Q3L146</accession>
<dbReference type="EMBL" id="LMAR01000036">
    <property type="protein sequence ID" value="KQK30396.1"/>
    <property type="molecule type" value="Genomic_DNA"/>
</dbReference>
<name>A0A0Q3L146_9HYPH</name>
<evidence type="ECO:0008006" key="3">
    <source>
        <dbReference type="Google" id="ProtNLM"/>
    </source>
</evidence>
<evidence type="ECO:0000313" key="2">
    <source>
        <dbReference type="Proteomes" id="UP000051562"/>
    </source>
</evidence>
<proteinExistence type="predicted"/>
<sequence length="188" mass="18853">MTRTLTRSYDSHATARSVVDQLEAAGVSSSAISIVGRDGKTDETNAAEGAGIGAGVGGAAGLLTGLGIMAIPGVGPVVAAGWLAATAAGAVAGAAAGGLVGSFVKEGHDEDEANYYAETVRRGGSVVSVRTEPEHEATVQAILDGATPIDRATREADYRAGGWSRFDENADPYVRDATASGRVPPAVI</sequence>
<gene>
    <name evidence="1" type="ORF">ARD30_13260</name>
</gene>
<dbReference type="AlphaFoldDB" id="A0A0Q3L146"/>
<organism evidence="1 2">
    <name type="scientific">Bosea thiooxidans</name>
    <dbReference type="NCBI Taxonomy" id="53254"/>
    <lineage>
        <taxon>Bacteria</taxon>
        <taxon>Pseudomonadati</taxon>
        <taxon>Pseudomonadota</taxon>
        <taxon>Alphaproteobacteria</taxon>
        <taxon>Hyphomicrobiales</taxon>
        <taxon>Boseaceae</taxon>
        <taxon>Bosea</taxon>
    </lineage>
</organism>
<dbReference type="PANTHER" id="PTHR36109:SF2">
    <property type="entry name" value="MEMBRANE PROTEIN"/>
    <property type="match status" value="1"/>
</dbReference>
<dbReference type="RefSeq" id="WP_055728247.1">
    <property type="nucleotide sequence ID" value="NZ_LMAR01000036.1"/>
</dbReference>
<keyword evidence="2" id="KW-1185">Reference proteome</keyword>
<dbReference type="Proteomes" id="UP000051562">
    <property type="component" value="Unassembled WGS sequence"/>
</dbReference>
<dbReference type="InterPro" id="IPR052948">
    <property type="entry name" value="Low_temp-induced_all0457"/>
</dbReference>
<evidence type="ECO:0000313" key="1">
    <source>
        <dbReference type="EMBL" id="KQK30396.1"/>
    </source>
</evidence>
<comment type="caution">
    <text evidence="1">The sequence shown here is derived from an EMBL/GenBank/DDBJ whole genome shotgun (WGS) entry which is preliminary data.</text>
</comment>
<protein>
    <recommendedName>
        <fullName evidence="3">General stress protein 17M-like domain-containing protein</fullName>
    </recommendedName>
</protein>
<dbReference type="PANTHER" id="PTHR36109">
    <property type="entry name" value="MEMBRANE PROTEIN-RELATED"/>
    <property type="match status" value="1"/>
</dbReference>
<reference evidence="1 2" key="1">
    <citation type="submission" date="2015-10" db="EMBL/GenBank/DDBJ databases">
        <title>Draft genome of Bosea thiooxidans.</title>
        <authorList>
            <person name="Wang X."/>
        </authorList>
    </citation>
    <scope>NUCLEOTIDE SEQUENCE [LARGE SCALE GENOMIC DNA]</scope>
    <source>
        <strain evidence="1 2">CGMCC 9174</strain>
    </source>
</reference>